<evidence type="ECO:0000313" key="6">
    <source>
        <dbReference type="RefSeq" id="XP_026677856.1"/>
    </source>
</evidence>
<dbReference type="PROSITE" id="PS00118">
    <property type="entry name" value="PA2_HIS"/>
    <property type="match status" value="1"/>
</dbReference>
<dbReference type="InterPro" id="IPR033113">
    <property type="entry name" value="PLA2_histidine"/>
</dbReference>
<name>A0A1S3CXG8_DIACI</name>
<dbReference type="GO" id="GO:0004623">
    <property type="term" value="F:phospholipase A2 activity"/>
    <property type="evidence" value="ECO:0007669"/>
    <property type="project" value="InterPro"/>
</dbReference>
<dbReference type="RefSeq" id="XP_026677858.1">
    <property type="nucleotide sequence ID" value="XM_026822057.1"/>
</dbReference>
<dbReference type="OMA" id="ICQYRCR"/>
<keyword evidence="2" id="KW-0964">Secreted</keyword>
<evidence type="ECO:0000313" key="7">
    <source>
        <dbReference type="RefSeq" id="XP_026677857.1"/>
    </source>
</evidence>
<dbReference type="AlphaFoldDB" id="A0A1S3CXG8"/>
<dbReference type="PANTHER" id="PTHR12824:SF8">
    <property type="entry name" value="GXIVSPLA2, ISOFORM A"/>
    <property type="match status" value="1"/>
</dbReference>
<sequence>MFPKAKVLIYTLTFLGYIYSGYGSGLLGNLREAVLSAENIFGNVLETVVSFTKEFKHIHETIDDAAEEVCTFQCPSGTKPVKNKYYVPKPNGCGQEGSQVNRLSQYFSFEELTTCCNEHDICYGTCNKLKETCDFDFRKCLYRICDQLEGKSVNSPTLDTISKGCKVAAKTMFTSTMTFGCKYYKAAQAQACFCPPTKKRKFAANEEL</sequence>
<dbReference type="Pfam" id="PF06951">
    <property type="entry name" value="PLA2G12"/>
    <property type="match status" value="1"/>
</dbReference>
<dbReference type="RefSeq" id="XP_026677856.1">
    <property type="nucleotide sequence ID" value="XM_026822055.1"/>
</dbReference>
<dbReference type="InterPro" id="IPR036444">
    <property type="entry name" value="PLipase_A2_dom_sf"/>
</dbReference>
<evidence type="ECO:0000313" key="5">
    <source>
        <dbReference type="RefSeq" id="XP_026677855.1"/>
    </source>
</evidence>
<dbReference type="PaxDb" id="121845-A0A1S3CXG8"/>
<dbReference type="RefSeq" id="XP_026677855.1">
    <property type="nucleotide sequence ID" value="XM_026822054.1"/>
</dbReference>
<evidence type="ECO:0000256" key="1">
    <source>
        <dbReference type="ARBA" id="ARBA00004613"/>
    </source>
</evidence>
<dbReference type="GO" id="GO:0016042">
    <property type="term" value="P:lipid catabolic process"/>
    <property type="evidence" value="ECO:0007669"/>
    <property type="project" value="InterPro"/>
</dbReference>
<dbReference type="PANTHER" id="PTHR12824">
    <property type="entry name" value="GROUP XII SECRETORY PHOSPHOLIPASE A2 FAMILY MEMBER"/>
    <property type="match status" value="1"/>
</dbReference>
<dbReference type="InterPro" id="IPR010711">
    <property type="entry name" value="PLA2G12"/>
</dbReference>
<evidence type="ECO:0000313" key="8">
    <source>
        <dbReference type="RefSeq" id="XP_026677858.1"/>
    </source>
</evidence>
<dbReference type="RefSeq" id="XP_026677857.1">
    <property type="nucleotide sequence ID" value="XM_026822056.1"/>
</dbReference>
<dbReference type="GO" id="GO:0005509">
    <property type="term" value="F:calcium ion binding"/>
    <property type="evidence" value="ECO:0007669"/>
    <property type="project" value="InterPro"/>
</dbReference>
<dbReference type="KEGG" id="dci:103507107"/>
<evidence type="ECO:0000313" key="4">
    <source>
        <dbReference type="RefSeq" id="XP_008469772.1"/>
    </source>
</evidence>
<dbReference type="STRING" id="121845.A0A1S3CXG8"/>
<evidence type="ECO:0000313" key="3">
    <source>
        <dbReference type="Proteomes" id="UP000079169"/>
    </source>
</evidence>
<dbReference type="RefSeq" id="XP_008469772.1">
    <property type="nucleotide sequence ID" value="XM_008471550.3"/>
</dbReference>
<dbReference type="SUPFAM" id="SSF48619">
    <property type="entry name" value="Phospholipase A2, PLA2"/>
    <property type="match status" value="1"/>
</dbReference>
<proteinExistence type="predicted"/>
<accession>A0A1S3CXG8</accession>
<comment type="subcellular location">
    <subcellularLocation>
        <location evidence="1">Secreted</location>
    </subcellularLocation>
</comment>
<reference evidence="4 5" key="1">
    <citation type="submission" date="2025-04" db="UniProtKB">
        <authorList>
            <consortium name="RefSeq"/>
        </authorList>
    </citation>
    <scope>IDENTIFICATION</scope>
</reference>
<dbReference type="GO" id="GO:0050482">
    <property type="term" value="P:arachidonate secretion"/>
    <property type="evidence" value="ECO:0007669"/>
    <property type="project" value="InterPro"/>
</dbReference>
<gene>
    <name evidence="4 5 6 7 8" type="primary">LOC103507107</name>
</gene>
<dbReference type="GeneID" id="103507107"/>
<dbReference type="GO" id="GO:0005576">
    <property type="term" value="C:extracellular region"/>
    <property type="evidence" value="ECO:0007669"/>
    <property type="project" value="UniProtKB-SubCell"/>
</dbReference>
<dbReference type="GO" id="GO:0006644">
    <property type="term" value="P:phospholipid metabolic process"/>
    <property type="evidence" value="ECO:0007669"/>
    <property type="project" value="InterPro"/>
</dbReference>
<dbReference type="Proteomes" id="UP000079169">
    <property type="component" value="Unplaced"/>
</dbReference>
<evidence type="ECO:0000256" key="2">
    <source>
        <dbReference type="ARBA" id="ARBA00022525"/>
    </source>
</evidence>
<organism evidence="3 4">
    <name type="scientific">Diaphorina citri</name>
    <name type="common">Asian citrus psyllid</name>
    <dbReference type="NCBI Taxonomy" id="121845"/>
    <lineage>
        <taxon>Eukaryota</taxon>
        <taxon>Metazoa</taxon>
        <taxon>Ecdysozoa</taxon>
        <taxon>Arthropoda</taxon>
        <taxon>Hexapoda</taxon>
        <taxon>Insecta</taxon>
        <taxon>Pterygota</taxon>
        <taxon>Neoptera</taxon>
        <taxon>Paraneoptera</taxon>
        <taxon>Hemiptera</taxon>
        <taxon>Sternorrhyncha</taxon>
        <taxon>Psylloidea</taxon>
        <taxon>Psyllidae</taxon>
        <taxon>Diaphorininae</taxon>
        <taxon>Diaphorina</taxon>
    </lineage>
</organism>
<protein>
    <submittedName>
        <fullName evidence="4 5">Group XIIA secretory phospholipase A2 isoform X1</fullName>
    </submittedName>
    <submittedName>
        <fullName evidence="6 7">Group XIIA secretory phospholipase A2 isoform X2</fullName>
    </submittedName>
    <submittedName>
        <fullName evidence="8">Group XIIA secretory phospholipase A2 isoform X3</fullName>
    </submittedName>
</protein>
<keyword evidence="3" id="KW-1185">Reference proteome</keyword>
<dbReference type="Gene3D" id="1.20.90.10">
    <property type="entry name" value="Phospholipase A2 domain"/>
    <property type="match status" value="1"/>
</dbReference>